<evidence type="ECO:0000256" key="3">
    <source>
        <dbReference type="ARBA" id="ARBA00023136"/>
    </source>
</evidence>
<keyword evidence="4" id="KW-1133">Transmembrane helix</keyword>
<evidence type="ECO:0000259" key="5">
    <source>
        <dbReference type="SMART" id="SM00900"/>
    </source>
</evidence>
<evidence type="ECO:0000256" key="2">
    <source>
        <dbReference type="ARBA" id="ARBA00022475"/>
    </source>
</evidence>
<dbReference type="SUPFAM" id="SSF54862">
    <property type="entry name" value="4Fe-4S ferredoxins"/>
    <property type="match status" value="1"/>
</dbReference>
<dbReference type="Pfam" id="PF04205">
    <property type="entry name" value="FMN_bind"/>
    <property type="match status" value="1"/>
</dbReference>
<dbReference type="InterPro" id="IPR017896">
    <property type="entry name" value="4Fe4S_Fe-S-bd"/>
</dbReference>
<reference evidence="6 7" key="1">
    <citation type="submission" date="2016-09" db="EMBL/GenBank/DDBJ databases">
        <title>Genomic Taxonomy of the Vibrionaceae.</title>
        <authorList>
            <person name="Gonzalez-Castillo A."/>
            <person name="Gomez-Gil B."/>
            <person name="Enciso-Ibarra K."/>
        </authorList>
    </citation>
    <scope>NUCLEOTIDE SEQUENCE [LARGE SCALE GENOMIC DNA]</scope>
    <source>
        <strain evidence="6 7">CAIM 703</strain>
    </source>
</reference>
<feature type="domain" description="FMN-binding" evidence="5">
    <location>
        <begin position="71"/>
        <end position="166"/>
    </location>
</feature>
<keyword evidence="2" id="KW-1003">Cell membrane</keyword>
<feature type="transmembrane region" description="Helical" evidence="4">
    <location>
        <begin position="397"/>
        <end position="415"/>
    </location>
</feature>
<accession>A0A1Q9HBF9</accession>
<sequence>MILCLTLLPFTSSLVRAESSVTEIPTEISVLFPSATRIGERDSNIPITPVFQLNQLLGYAFETDDLTDYVGFSGDSINLLIGLDPKGVFTGLTILKHHEPIFLHGLGEKPMRDFIQQYRHHSVKEQYIIGAENKTSNNVTYFDGVTRATVSILVIHDTIISSALKVAREKLQGFSKAVPYAIDQSYFERLNFQQLIDKGYLTHWQVSHEQLTYLPSEIREHIQTQYQSDAAFIDLFTAFISIPIVGKNLLGDKEFERLQRNLQPNEHALMLLNRGQFSFVGDDFVPQSVSDRLHAEQDELPVELRDIDFYSFYDPHFATTVPEYNDLNVFRIKSQTGFELQRKFTISLSMLLEENHLSQKRVPFETAINLPQHLFVKQETKATPTTPLWMTMWQKRFTEIIALVLYLVCITTLFIHQKHITRDQNKTHNVRFLCLLLTLFFVGFYSQGQLSVTNIYTLLLSLYNGFKIEVFLLDPIIFILWLYVFLSLFLFGRGLFCGWLCPFGALQELTGYIAQKLRIRQWRVPHTTHFYARQIKYLILIGLILTSFYSLTLAEQLAEVEPFKTSITLNFIRHWPFALYAILLLALGLKVHKFYCRYICPLGAGLAILGRYPILKWLDRRRECGSPCQLCRTKKCAIDAINQDGSINYSECVQCLECLVTIQNPRLCVIDKYQQKQKGRPLQKRISITGVVEP</sequence>
<comment type="caution">
    <text evidence="6">The sequence shown here is derived from an EMBL/GenBank/DDBJ whole genome shotgun (WGS) entry which is preliminary data.</text>
</comment>
<dbReference type="Pfam" id="PF12801">
    <property type="entry name" value="Fer4_5"/>
    <property type="match status" value="2"/>
</dbReference>
<protein>
    <submittedName>
        <fullName evidence="6">(4Fe-4S)-binding protein</fullName>
    </submittedName>
</protein>
<dbReference type="GO" id="GO:0005886">
    <property type="term" value="C:plasma membrane"/>
    <property type="evidence" value="ECO:0007669"/>
    <property type="project" value="UniProtKB-SubCell"/>
</dbReference>
<gene>
    <name evidence="6" type="ORF">BIY22_11760</name>
</gene>
<dbReference type="PANTHER" id="PTHR30224">
    <property type="entry name" value="ELECTRON TRANSPORT PROTEIN"/>
    <property type="match status" value="1"/>
</dbReference>
<dbReference type="SMART" id="SM00900">
    <property type="entry name" value="FMN_bind"/>
    <property type="match status" value="1"/>
</dbReference>
<dbReference type="GO" id="GO:0045893">
    <property type="term" value="P:positive regulation of DNA-templated transcription"/>
    <property type="evidence" value="ECO:0007669"/>
    <property type="project" value="InterPro"/>
</dbReference>
<dbReference type="InterPro" id="IPR052378">
    <property type="entry name" value="NosR_regulator"/>
</dbReference>
<dbReference type="PIRSF" id="PIRSF036354">
    <property type="entry name" value="NosR"/>
    <property type="match status" value="1"/>
</dbReference>
<name>A0A1Q9HBF9_9VIBR</name>
<evidence type="ECO:0000313" key="7">
    <source>
        <dbReference type="Proteomes" id="UP000186313"/>
    </source>
</evidence>
<proteinExistence type="predicted"/>
<dbReference type="GO" id="GO:0003677">
    <property type="term" value="F:DNA binding"/>
    <property type="evidence" value="ECO:0007669"/>
    <property type="project" value="InterPro"/>
</dbReference>
<feature type="transmembrane region" description="Helical" evidence="4">
    <location>
        <begin position="471"/>
        <end position="490"/>
    </location>
</feature>
<feature type="transmembrane region" description="Helical" evidence="4">
    <location>
        <begin position="435"/>
        <end position="459"/>
    </location>
</feature>
<comment type="subcellular location">
    <subcellularLocation>
        <location evidence="1">Cell membrane</location>
    </subcellularLocation>
</comment>
<dbReference type="PANTHER" id="PTHR30224:SF4">
    <property type="entry name" value="ELECTRON TRANSPORT PROTEIN YCCM-RELATED"/>
    <property type="match status" value="1"/>
</dbReference>
<evidence type="ECO:0000256" key="4">
    <source>
        <dbReference type="SAM" id="Phobius"/>
    </source>
</evidence>
<organism evidence="6 7">
    <name type="scientific">Vibrio panuliri</name>
    <dbReference type="NCBI Taxonomy" id="1381081"/>
    <lineage>
        <taxon>Bacteria</taxon>
        <taxon>Pseudomonadati</taxon>
        <taxon>Pseudomonadota</taxon>
        <taxon>Gammaproteobacteria</taxon>
        <taxon>Vibrionales</taxon>
        <taxon>Vibrionaceae</taxon>
        <taxon>Vibrio</taxon>
    </lineage>
</organism>
<dbReference type="Proteomes" id="UP000186313">
    <property type="component" value="Unassembled WGS sequence"/>
</dbReference>
<dbReference type="EMBL" id="MJMJ01000043">
    <property type="protein sequence ID" value="OLQ86443.1"/>
    <property type="molecule type" value="Genomic_DNA"/>
</dbReference>
<dbReference type="InterPro" id="IPR007329">
    <property type="entry name" value="FMN-bd"/>
</dbReference>
<feature type="transmembrane region" description="Helical" evidence="4">
    <location>
        <begin position="572"/>
        <end position="589"/>
    </location>
</feature>
<keyword evidence="4" id="KW-0812">Transmembrane</keyword>
<dbReference type="GO" id="GO:0010181">
    <property type="term" value="F:FMN binding"/>
    <property type="evidence" value="ECO:0007669"/>
    <property type="project" value="InterPro"/>
</dbReference>
<evidence type="ECO:0000256" key="1">
    <source>
        <dbReference type="ARBA" id="ARBA00004236"/>
    </source>
</evidence>
<keyword evidence="3 4" id="KW-0472">Membrane</keyword>
<dbReference type="AlphaFoldDB" id="A0A1Q9HBF9"/>
<dbReference type="InterPro" id="IPR011399">
    <property type="entry name" value="NosR"/>
</dbReference>
<evidence type="ECO:0000313" key="6">
    <source>
        <dbReference type="EMBL" id="OLQ86443.1"/>
    </source>
</evidence>
<dbReference type="STRING" id="1381081.BIY22_11760"/>
<feature type="transmembrane region" description="Helical" evidence="4">
    <location>
        <begin position="535"/>
        <end position="552"/>
    </location>
</feature>